<dbReference type="EMBL" id="RQGD01000045">
    <property type="protein sequence ID" value="TGL56645.1"/>
    <property type="molecule type" value="Genomic_DNA"/>
</dbReference>
<dbReference type="AlphaFoldDB" id="A0A4V3JQP4"/>
<comment type="caution">
    <text evidence="2">The sequence shown here is derived from an EMBL/GenBank/DDBJ whole genome shotgun (WGS) entry which is preliminary data.</text>
</comment>
<dbReference type="InterPro" id="IPR000257">
    <property type="entry name" value="Uroporphyrinogen_deCOase"/>
</dbReference>
<dbReference type="OrthoDB" id="9806656at2"/>
<dbReference type="Proteomes" id="UP000297693">
    <property type="component" value="Unassembled WGS sequence"/>
</dbReference>
<accession>A0A4V3JQP4</accession>
<dbReference type="SUPFAM" id="SSF51726">
    <property type="entry name" value="UROD/MetE-like"/>
    <property type="match status" value="1"/>
</dbReference>
<dbReference type="PROSITE" id="PS00906">
    <property type="entry name" value="UROD_1"/>
    <property type="match status" value="1"/>
</dbReference>
<dbReference type="GO" id="GO:0004853">
    <property type="term" value="F:uroporphyrinogen decarboxylase activity"/>
    <property type="evidence" value="ECO:0007669"/>
    <property type="project" value="InterPro"/>
</dbReference>
<protein>
    <submittedName>
        <fullName evidence="2">Uroporphyrinogen decarboxylase</fullName>
    </submittedName>
</protein>
<organism evidence="2 3">
    <name type="scientific">Leptospira ognonensis</name>
    <dbReference type="NCBI Taxonomy" id="2484945"/>
    <lineage>
        <taxon>Bacteria</taxon>
        <taxon>Pseudomonadati</taxon>
        <taxon>Spirochaetota</taxon>
        <taxon>Spirochaetia</taxon>
        <taxon>Leptospirales</taxon>
        <taxon>Leptospiraceae</taxon>
        <taxon>Leptospira</taxon>
    </lineage>
</organism>
<keyword evidence="3" id="KW-1185">Reference proteome</keyword>
<dbReference type="GO" id="GO:0005829">
    <property type="term" value="C:cytosol"/>
    <property type="evidence" value="ECO:0007669"/>
    <property type="project" value="TreeGrafter"/>
</dbReference>
<dbReference type="InterPro" id="IPR038071">
    <property type="entry name" value="UROD/MetE-like_sf"/>
</dbReference>
<name>A0A4V3JQP4_9LEPT</name>
<sequence length="343" mass="38756">MITNKRFANAIHQIPQAVPPIWFMRQAGRYHSHYRRLKEKYSFLELCKNPNLAAEVALGPIEAFGFDVSILFSDLLFPLEALGIGLDYAPGPKLAFQLRTEKDVNALRKLDDALPYLEFQKKALQLTKEILPKDVSLIGFLGGPWTLFTYAASGKHEGNLSFPKTNPGLINAFYERMLPLLIENLKLQLDGGAEIVMIFDTAAGDLHLPQFEKLAIEPLKVLCKLYPGKVGYYAKGTTNDQNDLLTTIDGLVGYGIDHRFDLRKMLTSENKKGFVQGNFDQSLLFLDKVNFKTELENYLNPIKLLSQKERAGWVSGLGHGVLQHTPEENVKYMIDYIRETFDA</sequence>
<reference evidence="2" key="1">
    <citation type="journal article" date="2019" name="PLoS Negl. Trop. Dis.">
        <title>Revisiting the worldwide diversity of Leptospira species in the environment.</title>
        <authorList>
            <person name="Vincent A.T."/>
            <person name="Schiettekatte O."/>
            <person name="Bourhy P."/>
            <person name="Veyrier F.J."/>
            <person name="Picardeau M."/>
        </authorList>
    </citation>
    <scope>NUCLEOTIDE SEQUENCE [LARGE SCALE GENOMIC DNA]</scope>
    <source>
        <strain evidence="2">201702476</strain>
    </source>
</reference>
<dbReference type="Gene3D" id="3.20.20.210">
    <property type="match status" value="1"/>
</dbReference>
<gene>
    <name evidence="2" type="ORF">EHQ58_15715</name>
</gene>
<dbReference type="PANTHER" id="PTHR21091">
    <property type="entry name" value="METHYLTETRAHYDROFOLATE:HOMOCYSTEINE METHYLTRANSFERASE RELATED"/>
    <property type="match status" value="1"/>
</dbReference>
<dbReference type="Pfam" id="PF01208">
    <property type="entry name" value="URO-D"/>
    <property type="match status" value="1"/>
</dbReference>
<proteinExistence type="predicted"/>
<dbReference type="GO" id="GO:0006783">
    <property type="term" value="P:heme biosynthetic process"/>
    <property type="evidence" value="ECO:0007669"/>
    <property type="project" value="TreeGrafter"/>
</dbReference>
<evidence type="ECO:0000259" key="1">
    <source>
        <dbReference type="PROSITE" id="PS00906"/>
    </source>
</evidence>
<evidence type="ECO:0000313" key="2">
    <source>
        <dbReference type="EMBL" id="TGL56645.1"/>
    </source>
</evidence>
<dbReference type="PANTHER" id="PTHR21091:SF169">
    <property type="entry name" value="UROPORPHYRINOGEN DECARBOXYLASE"/>
    <property type="match status" value="1"/>
</dbReference>
<feature type="domain" description="Uroporphyrinogen decarboxylase (URO-D)" evidence="1">
    <location>
        <begin position="20"/>
        <end position="29"/>
    </location>
</feature>
<evidence type="ECO:0000313" key="3">
    <source>
        <dbReference type="Proteomes" id="UP000297693"/>
    </source>
</evidence>